<proteinExistence type="predicted"/>
<reference evidence="1 2" key="1">
    <citation type="submission" date="2024-04" db="EMBL/GenBank/DDBJ databases">
        <authorList>
            <person name="Fracassetti M."/>
        </authorList>
    </citation>
    <scope>NUCLEOTIDE SEQUENCE [LARGE SCALE GENOMIC DNA]</scope>
</reference>
<evidence type="ECO:0000313" key="2">
    <source>
        <dbReference type="Proteomes" id="UP001497516"/>
    </source>
</evidence>
<dbReference type="PANTHER" id="PTHR35736">
    <property type="entry name" value="EXPRESSED PROTEIN"/>
    <property type="match status" value="1"/>
</dbReference>
<dbReference type="Proteomes" id="UP001497516">
    <property type="component" value="Chromosome 10"/>
</dbReference>
<dbReference type="EMBL" id="OZ034814">
    <property type="protein sequence ID" value="CAL1359179.1"/>
    <property type="molecule type" value="Genomic_DNA"/>
</dbReference>
<protein>
    <submittedName>
        <fullName evidence="1">Uncharacterized protein</fullName>
    </submittedName>
</protein>
<accession>A0AAV2CSH5</accession>
<name>A0AAV2CSH5_9ROSI</name>
<organism evidence="1 2">
    <name type="scientific">Linum trigynum</name>
    <dbReference type="NCBI Taxonomy" id="586398"/>
    <lineage>
        <taxon>Eukaryota</taxon>
        <taxon>Viridiplantae</taxon>
        <taxon>Streptophyta</taxon>
        <taxon>Embryophyta</taxon>
        <taxon>Tracheophyta</taxon>
        <taxon>Spermatophyta</taxon>
        <taxon>Magnoliopsida</taxon>
        <taxon>eudicotyledons</taxon>
        <taxon>Gunneridae</taxon>
        <taxon>Pentapetalae</taxon>
        <taxon>rosids</taxon>
        <taxon>fabids</taxon>
        <taxon>Malpighiales</taxon>
        <taxon>Linaceae</taxon>
        <taxon>Linum</taxon>
    </lineage>
</organism>
<sequence length="541" mass="60806">MKNYFQHNGFRGRRIRRRVLLSLLPSLLAAVAVTGLLLLPPASVNIPPLSLIKNRGMAELNEKKPCATVEEMGQSFRDGPWKESLKLRRIIRRHFLINGASRVKDLPPEEFCRHGFVLGKSSEAGFGNEMYKILNAAALSIMLNRSLIIGQTRSKYPFGDYITYSNQTFTMDEVQNLWRQNGCVEKYGRQLVVRIDEFLKPAKTNVLCSNWRKWEQSIIWFQNTTDATASQFFLKNVHPEMRSAAAELFGPSEQLDSRPNVFGELMSFLISPSPEVKEAVDMVLAGGPDPDISLHMRMLMNRPVRAVQAALNCVRKAMHNLPNQGKRRLVLVSDTPSVLQSLIDDISRFAEVVHFDYEKFKGNMPSVDHDDDQNMSLRVKDWGPAPRWVAFVDFFLAARAKHAVVSGAHRRVGTTYAQLIAAFAAANQLGENRAHPSFSFMSSFQRTLLSHGLSHQIGWGHAWNRFGGPLSCRNQTDHQCAFTPLSPPAWWDGPWQSPIARDVRRLSMYGVGLSGSGAVDEDGLVSFCGSRKPTVRTLLLV</sequence>
<evidence type="ECO:0000313" key="1">
    <source>
        <dbReference type="EMBL" id="CAL1359179.1"/>
    </source>
</evidence>
<gene>
    <name evidence="1" type="ORF">LTRI10_LOCUS6683</name>
</gene>
<keyword evidence="2" id="KW-1185">Reference proteome</keyword>
<dbReference type="InterPro" id="IPR056712">
    <property type="entry name" value="DUF7810"/>
</dbReference>
<dbReference type="AlphaFoldDB" id="A0AAV2CSH5"/>
<dbReference type="PANTHER" id="PTHR35736:SF1">
    <property type="entry name" value="EXPRESSED PROTEIN"/>
    <property type="match status" value="1"/>
</dbReference>
<dbReference type="Pfam" id="PF25102">
    <property type="entry name" value="DUF7810"/>
    <property type="match status" value="1"/>
</dbReference>